<keyword evidence="2" id="KW-1185">Reference proteome</keyword>
<gene>
    <name evidence="1" type="ORF">PY02630</name>
</gene>
<sequence>MIIVFILFLCCGLGLSSWNPYS</sequence>
<accession>Q7RLB6</accession>
<proteinExistence type="predicted"/>
<evidence type="ECO:0000313" key="1">
    <source>
        <dbReference type="EMBL" id="EAA22102.1"/>
    </source>
</evidence>
<dbReference type="PaxDb" id="73239-Q7RLB6"/>
<evidence type="ECO:0000313" key="2">
    <source>
        <dbReference type="Proteomes" id="UP000008553"/>
    </source>
</evidence>
<dbReference type="EMBL" id="AABL01000724">
    <property type="protein sequence ID" value="EAA22102.1"/>
    <property type="molecule type" value="Genomic_DNA"/>
</dbReference>
<dbReference type="Proteomes" id="UP000008553">
    <property type="component" value="Unassembled WGS sequence"/>
</dbReference>
<reference evidence="1 2" key="1">
    <citation type="journal article" date="2002" name="Nature">
        <title>Genome sequence and comparative analysis of the model rodent malaria parasite Plasmodium yoelii yoelii.</title>
        <authorList>
            <person name="Carlton J.M."/>
            <person name="Angiuoli S.V."/>
            <person name="Suh B.B."/>
            <person name="Kooij T.W."/>
            <person name="Pertea M."/>
            <person name="Silva J.C."/>
            <person name="Ermolaeva M.D."/>
            <person name="Allen J.E."/>
            <person name="Selengut J.D."/>
            <person name="Koo H.L."/>
            <person name="Peterson J.D."/>
            <person name="Pop M."/>
            <person name="Kosack D.S."/>
            <person name="Shumway M.F."/>
            <person name="Bidwell S.L."/>
            <person name="Shallom S.J."/>
            <person name="van Aken S.E."/>
            <person name="Riedmuller S.B."/>
            <person name="Feldblyum T.V."/>
            <person name="Cho J.K."/>
            <person name="Quackenbush J."/>
            <person name="Sedegah M."/>
            <person name="Shoaibi A."/>
            <person name="Cummings L.M."/>
            <person name="Florens L."/>
            <person name="Yates J.R."/>
            <person name="Raine J.D."/>
            <person name="Sinden R.E."/>
            <person name="Harris M.A."/>
            <person name="Cunningham D.A."/>
            <person name="Preiser P.R."/>
            <person name="Bergman L.W."/>
            <person name="Vaidya A.B."/>
            <person name="van Lin L.H."/>
            <person name="Janse C.J."/>
            <person name="Waters A.P."/>
            <person name="Smith H.O."/>
            <person name="White O.R."/>
            <person name="Salzberg S.L."/>
            <person name="Venter J.C."/>
            <person name="Fraser C.M."/>
            <person name="Hoffman S.L."/>
            <person name="Gardner M.J."/>
            <person name="Carucci D.J."/>
        </authorList>
    </citation>
    <scope>NUCLEOTIDE SEQUENCE [LARGE SCALE GENOMIC DNA]</scope>
    <source>
        <strain evidence="1 2">17XNL</strain>
    </source>
</reference>
<name>Q7RLB6_PLAYO</name>
<dbReference type="InParanoid" id="Q7RLB6"/>
<dbReference type="AlphaFoldDB" id="Q7RLB6"/>
<organism evidence="1 2">
    <name type="scientific">Plasmodium yoelii yoelii</name>
    <dbReference type="NCBI Taxonomy" id="73239"/>
    <lineage>
        <taxon>Eukaryota</taxon>
        <taxon>Sar</taxon>
        <taxon>Alveolata</taxon>
        <taxon>Apicomplexa</taxon>
        <taxon>Aconoidasida</taxon>
        <taxon>Haemosporida</taxon>
        <taxon>Plasmodiidae</taxon>
        <taxon>Plasmodium</taxon>
        <taxon>Plasmodium (Vinckeia)</taxon>
    </lineage>
</organism>
<feature type="non-terminal residue" evidence="1">
    <location>
        <position position="22"/>
    </location>
</feature>
<comment type="caution">
    <text evidence="1">The sequence shown here is derived from an EMBL/GenBank/DDBJ whole genome shotgun (WGS) entry which is preliminary data.</text>
</comment>
<protein>
    <submittedName>
        <fullName evidence="1">Uncharacterized protein</fullName>
    </submittedName>
</protein>